<evidence type="ECO:0000256" key="2">
    <source>
        <dbReference type="ARBA" id="ARBA00022475"/>
    </source>
</evidence>
<accession>A0AB39QKB3</accession>
<evidence type="ECO:0000256" key="5">
    <source>
        <dbReference type="ARBA" id="ARBA00023136"/>
    </source>
</evidence>
<comment type="subcellular location">
    <subcellularLocation>
        <location evidence="1">Cell membrane</location>
        <topology evidence="1">Multi-pass membrane protein</topology>
    </subcellularLocation>
</comment>
<feature type="transmembrane region" description="Helical" evidence="6">
    <location>
        <begin position="327"/>
        <end position="346"/>
    </location>
</feature>
<feature type="transmembrane region" description="Helical" evidence="6">
    <location>
        <begin position="704"/>
        <end position="723"/>
    </location>
</feature>
<dbReference type="AlphaFoldDB" id="A0AB39QKB3"/>
<keyword evidence="3 6" id="KW-0812">Transmembrane</keyword>
<sequence>MRFAAAGGREGWTRTALTAFGVGLGVTLLLLASAVPAMMSARDQRGYERDYFGFSDPPKQTASTVLFAPADTTFGEDDIRGLLLKADGDRPALPPGLETMPAPGEMAVSPALEKLLDQPGSKLLRERLHYRITGTIGDQGLLGPSELAYYAGDDGLVARSADGATGNAERIAGFGQGQAQGEYLGGVLMLLVIISAVVLLVPVAAFIGTAVRFGGERRDRRLAALRLVGADSRMTRRVAAGEALFSSLLGLIVGVAFFFVVRQFAADVTLWDISVFPSDITPAPALAALVTVAVPAAAVAVTLMAMRGIAIEPLGVVRNATARPRRLWWRLLIPLAGLALLAPLFGTVSQDDAGVNPYQVSAGAVLLLMGLTAVLPWLVEWGVGRFRGGPLPWQLATRRMQLNSSAAARMVSGITVAVAGAIAVQALFAGVEHDFVKPTGQDPTRAQIVVTEDVDSGAQARRTEKAFTDTPGVRTVFRVVQGTAAQPDALTLKSVDALQSVPLFLGDCASLRLYAQIGADCADGDVFLMDVDHVPFAKPGGTLDLNVPDTDHYTGTPRPWRIPSDARTVQDRAAPDGSTELGVLATPGALDVAGLPHAAARIMLSLDPRSPDAVEHVRNTAARIDPTSVVQQLRATTTARKFTTIRRGLFIGATATLALIGASLLVSTLEQLRERRRLLAVLVAFGTRRSVLGLSVLWQTAVPVVLGLAIAVVGGLGLGAALLQMVHATFHVDWASVGAMAGVGGAVILAVTLLAMPALWRMMRPDGLRTE</sequence>
<dbReference type="PANTHER" id="PTHR30287:SF1">
    <property type="entry name" value="INNER MEMBRANE PROTEIN"/>
    <property type="match status" value="1"/>
</dbReference>
<feature type="transmembrane region" description="Helical" evidence="6">
    <location>
        <begin position="183"/>
        <end position="211"/>
    </location>
</feature>
<evidence type="ECO:0000256" key="1">
    <source>
        <dbReference type="ARBA" id="ARBA00004651"/>
    </source>
</evidence>
<feature type="transmembrane region" description="Helical" evidence="6">
    <location>
        <begin position="648"/>
        <end position="666"/>
    </location>
</feature>
<evidence type="ECO:0000259" key="7">
    <source>
        <dbReference type="Pfam" id="PF02687"/>
    </source>
</evidence>
<reference evidence="8" key="1">
    <citation type="submission" date="2024-07" db="EMBL/GenBank/DDBJ databases">
        <authorList>
            <person name="Yu S.T."/>
        </authorList>
    </citation>
    <scope>NUCLEOTIDE SEQUENCE</scope>
    <source>
        <strain evidence="8">R39</strain>
    </source>
</reference>
<keyword evidence="5 6" id="KW-0472">Membrane</keyword>
<feature type="transmembrane region" description="Helical" evidence="6">
    <location>
        <begin position="243"/>
        <end position="265"/>
    </location>
</feature>
<evidence type="ECO:0000313" key="8">
    <source>
        <dbReference type="EMBL" id="XDQ41738.1"/>
    </source>
</evidence>
<feature type="transmembrane region" description="Helical" evidence="6">
    <location>
        <begin position="285"/>
        <end position="306"/>
    </location>
</feature>
<dbReference type="InterPro" id="IPR003838">
    <property type="entry name" value="ABC3_permease_C"/>
</dbReference>
<dbReference type="EMBL" id="CP163441">
    <property type="protein sequence ID" value="XDQ41738.1"/>
    <property type="molecule type" value="Genomic_DNA"/>
</dbReference>
<dbReference type="PANTHER" id="PTHR30287">
    <property type="entry name" value="MEMBRANE COMPONENT OF PREDICTED ABC SUPERFAMILY METABOLITE UPTAKE TRANSPORTER"/>
    <property type="match status" value="1"/>
</dbReference>
<organism evidence="8">
    <name type="scientific">Streptomyces sp. R39</name>
    <dbReference type="NCBI Taxonomy" id="3238631"/>
    <lineage>
        <taxon>Bacteria</taxon>
        <taxon>Bacillati</taxon>
        <taxon>Actinomycetota</taxon>
        <taxon>Actinomycetes</taxon>
        <taxon>Kitasatosporales</taxon>
        <taxon>Streptomycetaceae</taxon>
        <taxon>Streptomyces</taxon>
    </lineage>
</organism>
<feature type="transmembrane region" description="Helical" evidence="6">
    <location>
        <begin position="406"/>
        <end position="428"/>
    </location>
</feature>
<gene>
    <name evidence="8" type="ORF">AB5J52_05280</name>
</gene>
<proteinExistence type="predicted"/>
<evidence type="ECO:0000256" key="3">
    <source>
        <dbReference type="ARBA" id="ARBA00022692"/>
    </source>
</evidence>
<evidence type="ECO:0000256" key="4">
    <source>
        <dbReference type="ARBA" id="ARBA00022989"/>
    </source>
</evidence>
<evidence type="ECO:0000256" key="6">
    <source>
        <dbReference type="SAM" id="Phobius"/>
    </source>
</evidence>
<name>A0AB39QKB3_9ACTN</name>
<feature type="transmembrane region" description="Helical" evidence="6">
    <location>
        <begin position="358"/>
        <end position="379"/>
    </location>
</feature>
<dbReference type="GO" id="GO:0005886">
    <property type="term" value="C:plasma membrane"/>
    <property type="evidence" value="ECO:0007669"/>
    <property type="project" value="UniProtKB-SubCell"/>
</dbReference>
<dbReference type="Pfam" id="PF02687">
    <property type="entry name" value="FtsX"/>
    <property type="match status" value="2"/>
</dbReference>
<dbReference type="InterPro" id="IPR038766">
    <property type="entry name" value="Membrane_comp_ABC_pdt"/>
</dbReference>
<keyword evidence="4 6" id="KW-1133">Transmembrane helix</keyword>
<dbReference type="RefSeq" id="WP_369221336.1">
    <property type="nucleotide sequence ID" value="NZ_CP163441.1"/>
</dbReference>
<keyword evidence="2" id="KW-1003">Cell membrane</keyword>
<feature type="domain" description="ABC3 transporter permease C-terminal" evidence="7">
    <location>
        <begin position="194"/>
        <end position="298"/>
    </location>
</feature>
<feature type="transmembrane region" description="Helical" evidence="6">
    <location>
        <begin position="735"/>
        <end position="760"/>
    </location>
</feature>
<protein>
    <submittedName>
        <fullName evidence="8">FtsX-like permease family protein</fullName>
    </submittedName>
</protein>
<feature type="domain" description="ABC3 transporter permease C-terminal" evidence="7">
    <location>
        <begin position="652"/>
        <end position="756"/>
    </location>
</feature>